<name>A0A1I5APW6_9BACT</name>
<keyword evidence="2" id="KW-1185">Reference proteome</keyword>
<gene>
    <name evidence="1" type="ORF">SAMN04488519_101238</name>
</gene>
<accession>A0A1I5APW6</accession>
<dbReference type="SUPFAM" id="SSF141072">
    <property type="entry name" value="CalX-like"/>
    <property type="match status" value="1"/>
</dbReference>
<organism evidence="1 2">
    <name type="scientific">Algoriphagus ornithinivorans</name>
    <dbReference type="NCBI Taxonomy" id="226506"/>
    <lineage>
        <taxon>Bacteria</taxon>
        <taxon>Pseudomonadati</taxon>
        <taxon>Bacteroidota</taxon>
        <taxon>Cytophagia</taxon>
        <taxon>Cytophagales</taxon>
        <taxon>Cyclobacteriaceae</taxon>
        <taxon>Algoriphagus</taxon>
    </lineage>
</organism>
<evidence type="ECO:0000313" key="2">
    <source>
        <dbReference type="Proteomes" id="UP000199564"/>
    </source>
</evidence>
<reference evidence="2" key="1">
    <citation type="submission" date="2016-10" db="EMBL/GenBank/DDBJ databases">
        <authorList>
            <person name="Varghese N."/>
            <person name="Submissions S."/>
        </authorList>
    </citation>
    <scope>NUCLEOTIDE SEQUENCE [LARGE SCALE GENOMIC DNA]</scope>
    <source>
        <strain evidence="2">DSM 15282</strain>
    </source>
</reference>
<dbReference type="AlphaFoldDB" id="A0A1I5APW6"/>
<dbReference type="STRING" id="226506.SAMN04488519_101238"/>
<evidence type="ECO:0000313" key="1">
    <source>
        <dbReference type="EMBL" id="SFN64514.1"/>
    </source>
</evidence>
<dbReference type="EMBL" id="FOVW01000001">
    <property type="protein sequence ID" value="SFN64514.1"/>
    <property type="molecule type" value="Genomic_DNA"/>
</dbReference>
<proteinExistence type="predicted"/>
<dbReference type="Gene3D" id="2.60.40.2030">
    <property type="match status" value="1"/>
</dbReference>
<sequence length="168" mass="17922">MVIPILTKIEATKIEIMKKILSLLSLVVVLAFSSCIDQEYPLWDGSLVEFQDAVVRTPVAGQNYPRITVNNKVGTVSLQVNLVAPQRASDETINYTVVPEGTTAVSGTDYSVSGSLVIPANSSTGTLTVNVVDTGALGGSVDLLLRLDGNASISPSENYKQVQIRITR</sequence>
<dbReference type="Proteomes" id="UP000199564">
    <property type="component" value="Unassembled WGS sequence"/>
</dbReference>
<protein>
    <submittedName>
        <fullName evidence="1">Calx-beta domain</fullName>
    </submittedName>
</protein>
<dbReference type="InterPro" id="IPR038081">
    <property type="entry name" value="CalX-like_sf"/>
</dbReference>